<reference evidence="3 4" key="1">
    <citation type="submission" date="2019-02" db="EMBL/GenBank/DDBJ databases">
        <title>Deep-cultivation of Planctomycetes and their phenomic and genomic characterization uncovers novel biology.</title>
        <authorList>
            <person name="Wiegand S."/>
            <person name="Jogler M."/>
            <person name="Boedeker C."/>
            <person name="Pinto D."/>
            <person name="Vollmers J."/>
            <person name="Rivas-Marin E."/>
            <person name="Kohn T."/>
            <person name="Peeters S.H."/>
            <person name="Heuer A."/>
            <person name="Rast P."/>
            <person name="Oberbeckmann S."/>
            <person name="Bunk B."/>
            <person name="Jeske O."/>
            <person name="Meyerdierks A."/>
            <person name="Storesund J.E."/>
            <person name="Kallscheuer N."/>
            <person name="Luecker S."/>
            <person name="Lage O.M."/>
            <person name="Pohl T."/>
            <person name="Merkel B.J."/>
            <person name="Hornburger P."/>
            <person name="Mueller R.-W."/>
            <person name="Bruemmer F."/>
            <person name="Labrenz M."/>
            <person name="Spormann A.M."/>
            <person name="Op den Camp H."/>
            <person name="Overmann J."/>
            <person name="Amann R."/>
            <person name="Jetten M.S.M."/>
            <person name="Mascher T."/>
            <person name="Medema M.H."/>
            <person name="Devos D.P."/>
            <person name="Kaster A.-K."/>
            <person name="Ovreas L."/>
            <person name="Rohde M."/>
            <person name="Galperin M.Y."/>
            <person name="Jogler C."/>
        </authorList>
    </citation>
    <scope>NUCLEOTIDE SEQUENCE [LARGE SCALE GENOMIC DNA]</scope>
    <source>
        <strain evidence="3 4">Mal48</strain>
    </source>
</reference>
<dbReference type="InterPro" id="IPR022655">
    <property type="entry name" value="DUF1553"/>
</dbReference>
<dbReference type="KEGG" id="tpol:Mal48_24150"/>
<accession>A0A517QNF5</accession>
<dbReference type="PANTHER" id="PTHR35889">
    <property type="entry name" value="CYCLOINULO-OLIGOSACCHARIDE FRUCTANOTRANSFERASE-RELATED"/>
    <property type="match status" value="1"/>
</dbReference>
<evidence type="ECO:0008006" key="5">
    <source>
        <dbReference type="Google" id="ProtNLM"/>
    </source>
</evidence>
<evidence type="ECO:0000259" key="2">
    <source>
        <dbReference type="Pfam" id="PF07587"/>
    </source>
</evidence>
<dbReference type="Pfam" id="PF07583">
    <property type="entry name" value="PSCyt2"/>
    <property type="match status" value="1"/>
</dbReference>
<feature type="domain" description="DUF1553" evidence="2">
    <location>
        <begin position="510"/>
        <end position="736"/>
    </location>
</feature>
<gene>
    <name evidence="3" type="ORF">Mal48_24150</name>
</gene>
<dbReference type="Pfam" id="PF07587">
    <property type="entry name" value="PSD1"/>
    <property type="match status" value="1"/>
</dbReference>
<dbReference type="Proteomes" id="UP000315724">
    <property type="component" value="Chromosome"/>
</dbReference>
<feature type="domain" description="DUF1549" evidence="1">
    <location>
        <begin position="274"/>
        <end position="456"/>
    </location>
</feature>
<dbReference type="Gene3D" id="2.60.40.1080">
    <property type="match status" value="1"/>
</dbReference>
<dbReference type="AlphaFoldDB" id="A0A517QNF5"/>
<dbReference type="InterPro" id="IPR008964">
    <property type="entry name" value="Invasin/intimin_cell_adhesion"/>
</dbReference>
<organism evidence="3 4">
    <name type="scientific">Thalassoglobus polymorphus</name>
    <dbReference type="NCBI Taxonomy" id="2527994"/>
    <lineage>
        <taxon>Bacteria</taxon>
        <taxon>Pseudomonadati</taxon>
        <taxon>Planctomycetota</taxon>
        <taxon>Planctomycetia</taxon>
        <taxon>Planctomycetales</taxon>
        <taxon>Planctomycetaceae</taxon>
        <taxon>Thalassoglobus</taxon>
    </lineage>
</organism>
<evidence type="ECO:0000259" key="1">
    <source>
        <dbReference type="Pfam" id="PF07583"/>
    </source>
</evidence>
<proteinExistence type="predicted"/>
<dbReference type="EMBL" id="CP036267">
    <property type="protein sequence ID" value="QDT33162.1"/>
    <property type="molecule type" value="Genomic_DNA"/>
</dbReference>
<keyword evidence="4" id="KW-1185">Reference proteome</keyword>
<sequence length="771" mass="86254">MVNIYLILSPAPATCPHWLPNCIGRFLTLMPAKRISESLLVLAVVMLGLSLSVEADDQTRLAPEEIDFDRDIQPVLTRFGCNSGACHGKQRGQNGFQLSLLGFDSDFDHNALAKQTRGRRISLTRPESSLLLRKPLGEAPHGGGVRLKADSAGYQLLLDWIRAGAPRSVPNTPTLENVTVTPTEKILPHHGKQQLTVIAHYSDGTTRDVTDMSIYQSNEAPIVAVDEDGVVTAGNITGEAAIMARYSGHFAIFTGSVPSPGTAPPPVSLASDHPVDQMVAKTLTRLGLDSSDPAPEHRFLRRAYVDIIGRLPTAEEARTYLSNESAEKRTALVDELLNKPEYAEHWANKWADLLRPNPYRVGIKAVMNYDAWIRGAFRKNQPYDEFVKELITAQGSTFREGNVTLYRDRRSPDELTTIVSQLFLGIRLECAKCHHHPFEVYGQEDFYSFAAYFAKLGHKGTGLSPPISGSEEFIYNRGRGDVRHPLTNEVLAPKPLYGESTEIPEGTDPRIALADWMASADNDYFCQTIANRVWTDLMTMGLVTPVDDLRATNPAVNPELLKYLGDYLAENDFDLKKLIRHIVLSNTYALSSVPTERNAVDTRYFSRHFRERLRAEVLLDSVVQITGVPESFSGMAPNTKAKELWTHRIRSLFLDAYGRPDPNQDPPCERTSDPTVVQTLHLMNSENLFKKVTSEQGWAVELAKSELPPEEIVKNLYLAIYSRYPNEKELDIAVNLYDNKESEADALTLRRQTTEDLMWALMNTPEFVFKD</sequence>
<dbReference type="InterPro" id="IPR011444">
    <property type="entry name" value="DUF1549"/>
</dbReference>
<dbReference type="SUPFAM" id="SSF49373">
    <property type="entry name" value="Invasin/intimin cell-adhesion fragments"/>
    <property type="match status" value="1"/>
</dbReference>
<evidence type="ECO:0000313" key="4">
    <source>
        <dbReference type="Proteomes" id="UP000315724"/>
    </source>
</evidence>
<name>A0A517QNF5_9PLAN</name>
<dbReference type="PANTHER" id="PTHR35889:SF3">
    <property type="entry name" value="F-BOX DOMAIN-CONTAINING PROTEIN"/>
    <property type="match status" value="1"/>
</dbReference>
<protein>
    <recommendedName>
        <fullName evidence="5">Bacterial Ig-like domain (Group 2)</fullName>
    </recommendedName>
</protein>
<evidence type="ECO:0000313" key="3">
    <source>
        <dbReference type="EMBL" id="QDT33162.1"/>
    </source>
</evidence>